<proteinExistence type="predicted"/>
<feature type="region of interest" description="Disordered" evidence="1">
    <location>
        <begin position="160"/>
        <end position="182"/>
    </location>
</feature>
<dbReference type="InterPro" id="IPR029498">
    <property type="entry name" value="HeLo_dom"/>
</dbReference>
<dbReference type="Pfam" id="PF14479">
    <property type="entry name" value="HeLo"/>
    <property type="match status" value="1"/>
</dbReference>
<evidence type="ECO:0000313" key="3">
    <source>
        <dbReference type="EMBL" id="KAL2267470.1"/>
    </source>
</evidence>
<dbReference type="RefSeq" id="XP_070866197.1">
    <property type="nucleotide sequence ID" value="XM_071011270.1"/>
</dbReference>
<comment type="caution">
    <text evidence="3">The sequence shown here is derived from an EMBL/GenBank/DDBJ whole genome shotgun (WGS) entry which is preliminary data.</text>
</comment>
<keyword evidence="4" id="KW-1185">Reference proteome</keyword>
<evidence type="ECO:0000259" key="2">
    <source>
        <dbReference type="Pfam" id="PF14479"/>
    </source>
</evidence>
<organism evidence="3 4">
    <name type="scientific">Remersonia thermophila</name>
    <dbReference type="NCBI Taxonomy" id="72144"/>
    <lineage>
        <taxon>Eukaryota</taxon>
        <taxon>Fungi</taxon>
        <taxon>Dikarya</taxon>
        <taxon>Ascomycota</taxon>
        <taxon>Pezizomycotina</taxon>
        <taxon>Sordariomycetes</taxon>
        <taxon>Sordariomycetidae</taxon>
        <taxon>Sordariales</taxon>
        <taxon>Sordariales incertae sedis</taxon>
        <taxon>Remersonia</taxon>
    </lineage>
</organism>
<dbReference type="Proteomes" id="UP001600064">
    <property type="component" value="Unassembled WGS sequence"/>
</dbReference>
<accession>A0ABR4DAV1</accession>
<dbReference type="EMBL" id="JAZGUE010000004">
    <property type="protein sequence ID" value="KAL2267470.1"/>
    <property type="molecule type" value="Genomic_DNA"/>
</dbReference>
<feature type="region of interest" description="Disordered" evidence="1">
    <location>
        <begin position="51"/>
        <end position="78"/>
    </location>
</feature>
<reference evidence="3 4" key="1">
    <citation type="journal article" date="2024" name="Commun. Biol.">
        <title>Comparative genomic analysis of thermophilic fungi reveals convergent evolutionary adaptations and gene losses.</title>
        <authorList>
            <person name="Steindorff A.S."/>
            <person name="Aguilar-Pontes M.V."/>
            <person name="Robinson A.J."/>
            <person name="Andreopoulos B."/>
            <person name="LaButti K."/>
            <person name="Kuo A."/>
            <person name="Mondo S."/>
            <person name="Riley R."/>
            <person name="Otillar R."/>
            <person name="Haridas S."/>
            <person name="Lipzen A."/>
            <person name="Grimwood J."/>
            <person name="Schmutz J."/>
            <person name="Clum A."/>
            <person name="Reid I.D."/>
            <person name="Moisan M.C."/>
            <person name="Butler G."/>
            <person name="Nguyen T.T.M."/>
            <person name="Dewar K."/>
            <person name="Conant G."/>
            <person name="Drula E."/>
            <person name="Henrissat B."/>
            <person name="Hansel C."/>
            <person name="Singer S."/>
            <person name="Hutchinson M.I."/>
            <person name="de Vries R.P."/>
            <person name="Natvig D.O."/>
            <person name="Powell A.J."/>
            <person name="Tsang A."/>
            <person name="Grigoriev I.V."/>
        </authorList>
    </citation>
    <scope>NUCLEOTIDE SEQUENCE [LARGE SCALE GENOMIC DNA]</scope>
    <source>
        <strain evidence="3 4">ATCC 22073</strain>
    </source>
</reference>
<name>A0ABR4DAV1_9PEZI</name>
<evidence type="ECO:0000256" key="1">
    <source>
        <dbReference type="SAM" id="MobiDB-lite"/>
    </source>
</evidence>
<protein>
    <recommendedName>
        <fullName evidence="2">Prion-inhibition and propagation HeLo domain-containing protein</fullName>
    </recommendedName>
</protein>
<dbReference type="GeneID" id="98125914"/>
<evidence type="ECO:0000313" key="4">
    <source>
        <dbReference type="Proteomes" id="UP001600064"/>
    </source>
</evidence>
<feature type="domain" description="Prion-inhibition and propagation HeLo" evidence="2">
    <location>
        <begin position="29"/>
        <end position="186"/>
    </location>
</feature>
<feature type="compositionally biased region" description="Low complexity" evidence="1">
    <location>
        <begin position="51"/>
        <end position="60"/>
    </location>
</feature>
<gene>
    <name evidence="3" type="ORF">VTJ83DRAFT_4747</name>
</gene>
<dbReference type="InterPro" id="IPR038305">
    <property type="entry name" value="HeLo_sf"/>
</dbReference>
<sequence length="195" mass="21705">MLRGLSWASLLCGRQLSPFMIWSIPRGQVERVRLLSWGDSIGLQSVLLSGSPSTSSVSPPAGEQNPTLSRIPHPKPAHPRLAHQEVRDAVIRVLGCIQHVFEDTNRLQERYGLQPAKARNDNKTRRSRAERCGRCVTAKSVWTSSRNCAASTTVSTASFLTPASRRPRRCGRTSTPRSRQRQARTRYCQSVRACG</sequence>
<dbReference type="Gene3D" id="1.20.120.1020">
    <property type="entry name" value="Prion-inhibition and propagation, HeLo domain"/>
    <property type="match status" value="1"/>
</dbReference>